<name>A0A1I4I084_9BACI</name>
<keyword evidence="1" id="KW-0732">Signal</keyword>
<dbReference type="Proteomes" id="UP000198565">
    <property type="component" value="Unassembled WGS sequence"/>
</dbReference>
<keyword evidence="3" id="KW-1185">Reference proteome</keyword>
<feature type="signal peptide" evidence="1">
    <location>
        <begin position="1"/>
        <end position="20"/>
    </location>
</feature>
<dbReference type="EMBL" id="FOTR01000001">
    <property type="protein sequence ID" value="SFL47116.1"/>
    <property type="molecule type" value="Genomic_DNA"/>
</dbReference>
<evidence type="ECO:0000256" key="1">
    <source>
        <dbReference type="SAM" id="SignalP"/>
    </source>
</evidence>
<feature type="chain" id="PRO_5038851379" evidence="1">
    <location>
        <begin position="21"/>
        <end position="431"/>
    </location>
</feature>
<dbReference type="Pfam" id="PF13416">
    <property type="entry name" value="SBP_bac_8"/>
    <property type="match status" value="1"/>
</dbReference>
<sequence>MNIKKLWIGVIALVTMMVLAACSDESDDSSSDNEQGEDEVTVELFNIKVETTDQLDSLIEDYESENEHVNINVTTVGGGQDASSALQAKFSSGDEPSIFLLGGLSDTEKYSEYLLDVSDMESAKTAIDGTLQGATLDGTPYGIPLNIEGFGWMINKDIFERAGVDPSTIDSYDKFVEAVETIDSQKEELGIDSVFAFSAMEDWVVSQFSNHFTAPEFDNDVNVAYEADELQFEYGERMKEYTDLINQYNYQPILSLDYGTSVEELFANDRTAIIHQGNWIVPSLNSIDETFTQEKLGILPLFTDSDDEGYISAGPSWFWGINKEKDDEVVEESKKFIDWMYTSEKGKELIVTDFKYVPAHEGYDIESITDPVSKEVYEMLLDDKGRVWAHNQYPDGFFSTALFPEFQKYLGEKITWEEFEKVAAEKFKEMR</sequence>
<dbReference type="InterPro" id="IPR006059">
    <property type="entry name" value="SBP"/>
</dbReference>
<dbReference type="Gene3D" id="3.40.190.10">
    <property type="entry name" value="Periplasmic binding protein-like II"/>
    <property type="match status" value="2"/>
</dbReference>
<dbReference type="AlphaFoldDB" id="A0A1I4I084"/>
<accession>A0A1I4I084</accession>
<evidence type="ECO:0000313" key="3">
    <source>
        <dbReference type="Proteomes" id="UP000198565"/>
    </source>
</evidence>
<evidence type="ECO:0000313" key="2">
    <source>
        <dbReference type="EMBL" id="SFL47116.1"/>
    </source>
</evidence>
<dbReference type="PANTHER" id="PTHR43649:SF12">
    <property type="entry name" value="DIACETYLCHITOBIOSE BINDING PROTEIN DASA"/>
    <property type="match status" value="1"/>
</dbReference>
<proteinExistence type="predicted"/>
<dbReference type="STRING" id="334253.SAMN04487943_101719"/>
<gene>
    <name evidence="2" type="ORF">SAMN04487943_101719</name>
</gene>
<dbReference type="OrthoDB" id="9763054at2"/>
<dbReference type="SUPFAM" id="SSF53850">
    <property type="entry name" value="Periplasmic binding protein-like II"/>
    <property type="match status" value="1"/>
</dbReference>
<protein>
    <submittedName>
        <fullName evidence="2">Raffinose/stachyose/melibiose transport system substrate-binding protein</fullName>
    </submittedName>
</protein>
<dbReference type="PANTHER" id="PTHR43649">
    <property type="entry name" value="ARABINOSE-BINDING PROTEIN-RELATED"/>
    <property type="match status" value="1"/>
</dbReference>
<dbReference type="InterPro" id="IPR050490">
    <property type="entry name" value="Bact_solute-bd_prot1"/>
</dbReference>
<organism evidence="2 3">
    <name type="scientific">Gracilibacillus orientalis</name>
    <dbReference type="NCBI Taxonomy" id="334253"/>
    <lineage>
        <taxon>Bacteria</taxon>
        <taxon>Bacillati</taxon>
        <taxon>Bacillota</taxon>
        <taxon>Bacilli</taxon>
        <taxon>Bacillales</taxon>
        <taxon>Bacillaceae</taxon>
        <taxon>Gracilibacillus</taxon>
    </lineage>
</organism>
<reference evidence="3" key="1">
    <citation type="submission" date="2016-10" db="EMBL/GenBank/DDBJ databases">
        <authorList>
            <person name="Varghese N."/>
            <person name="Submissions S."/>
        </authorList>
    </citation>
    <scope>NUCLEOTIDE SEQUENCE [LARGE SCALE GENOMIC DNA]</scope>
    <source>
        <strain evidence="3">CGMCC 1.4250</strain>
    </source>
</reference>
<dbReference type="PROSITE" id="PS51257">
    <property type="entry name" value="PROKAR_LIPOPROTEIN"/>
    <property type="match status" value="1"/>
</dbReference>
<dbReference type="RefSeq" id="WP_091481168.1">
    <property type="nucleotide sequence ID" value="NZ_FOTR01000001.1"/>
</dbReference>